<dbReference type="PANTHER" id="PTHR12497:SF0">
    <property type="entry name" value="TAFAZZIN"/>
    <property type="match status" value="1"/>
</dbReference>
<dbReference type="AlphaFoldDB" id="A0A4T0WY82"/>
<dbReference type="Proteomes" id="UP000307173">
    <property type="component" value="Unassembled WGS sequence"/>
</dbReference>
<keyword evidence="7" id="KW-0496">Mitochondrion</keyword>
<dbReference type="GO" id="GO:0005743">
    <property type="term" value="C:mitochondrial inner membrane"/>
    <property type="evidence" value="ECO:0007669"/>
    <property type="project" value="UniProtKB-SubCell"/>
</dbReference>
<evidence type="ECO:0000256" key="10">
    <source>
        <dbReference type="ARBA" id="ARBA00024323"/>
    </source>
</evidence>
<dbReference type="Pfam" id="PF01553">
    <property type="entry name" value="Acyltransferase"/>
    <property type="match status" value="1"/>
</dbReference>
<proteinExistence type="inferred from homology"/>
<evidence type="ECO:0000313" key="14">
    <source>
        <dbReference type="EMBL" id="TID17219.1"/>
    </source>
</evidence>
<dbReference type="SMART" id="SM00563">
    <property type="entry name" value="PlsC"/>
    <property type="match status" value="1"/>
</dbReference>
<dbReference type="STRING" id="52247.A0A4T0WY82"/>
<comment type="similarity">
    <text evidence="2 12">Belongs to the taffazin family.</text>
</comment>
<evidence type="ECO:0000313" key="15">
    <source>
        <dbReference type="Proteomes" id="UP000307173"/>
    </source>
</evidence>
<dbReference type="InterPro" id="IPR000872">
    <property type="entry name" value="Tafazzin"/>
</dbReference>
<reference evidence="14 15" key="1">
    <citation type="journal article" date="2019" name="Front. Genet.">
        <title>Whole-Genome Sequencing of the Opportunistic Yeast Pathogen Candida inconspicua Uncovers Its Hybrid Origin.</title>
        <authorList>
            <person name="Mixao V."/>
            <person name="Hansen A.P."/>
            <person name="Saus E."/>
            <person name="Boekhout T."/>
            <person name="Lass-Florl C."/>
            <person name="Gabaldon T."/>
        </authorList>
    </citation>
    <scope>NUCLEOTIDE SEQUENCE [LARGE SCALE GENOMIC DNA]</scope>
    <source>
        <strain evidence="14 15">CBS 180</strain>
    </source>
</reference>
<keyword evidence="4" id="KW-1000">Mitochondrion outer membrane</keyword>
<dbReference type="GO" id="GO:0005741">
    <property type="term" value="C:mitochondrial outer membrane"/>
    <property type="evidence" value="ECO:0007669"/>
    <property type="project" value="UniProtKB-SubCell"/>
</dbReference>
<evidence type="ECO:0000256" key="3">
    <source>
        <dbReference type="ARBA" id="ARBA00022679"/>
    </source>
</evidence>
<keyword evidence="8" id="KW-0472">Membrane</keyword>
<evidence type="ECO:0000256" key="2">
    <source>
        <dbReference type="ARBA" id="ARBA00010524"/>
    </source>
</evidence>
<evidence type="ECO:0000256" key="7">
    <source>
        <dbReference type="ARBA" id="ARBA00023128"/>
    </source>
</evidence>
<dbReference type="GO" id="GO:0047184">
    <property type="term" value="F:1-acylglycerophosphocholine O-acyltransferase activity"/>
    <property type="evidence" value="ECO:0007669"/>
    <property type="project" value="TreeGrafter"/>
</dbReference>
<keyword evidence="6" id="KW-0443">Lipid metabolism</keyword>
<dbReference type="GO" id="GO:0007007">
    <property type="term" value="P:inner mitochondrial membrane organization"/>
    <property type="evidence" value="ECO:0007669"/>
    <property type="project" value="TreeGrafter"/>
</dbReference>
<dbReference type="PRINTS" id="PR00979">
    <property type="entry name" value="TAFAZZIN"/>
</dbReference>
<evidence type="ECO:0000256" key="11">
    <source>
        <dbReference type="ARBA" id="ARBA00047906"/>
    </source>
</evidence>
<evidence type="ECO:0000256" key="9">
    <source>
        <dbReference type="ARBA" id="ARBA00023315"/>
    </source>
</evidence>
<organism evidence="14 15">
    <name type="scientific">Pichia inconspicua</name>
    <dbReference type="NCBI Taxonomy" id="52247"/>
    <lineage>
        <taxon>Eukaryota</taxon>
        <taxon>Fungi</taxon>
        <taxon>Dikarya</taxon>
        <taxon>Ascomycota</taxon>
        <taxon>Saccharomycotina</taxon>
        <taxon>Pichiomycetes</taxon>
        <taxon>Pichiales</taxon>
        <taxon>Pichiaceae</taxon>
        <taxon>Pichia</taxon>
    </lineage>
</organism>
<sequence length="405" mass="46896">MSFHDVLKRGDDEIASRWKRSFIWNEISHLTCVAATAFSKVILSTLYNVEVNGLNNLDSAFAKGRSNNQGILTIMNHMSTCDDPFLFACLPWRYFRDWEDIRWGIAASNVCFTNKFSSTFFSFGKIFPCERFGRGPFQAGLDACIRILSPDDTIDSNHILGDPNYIKLYHKSNVTDPRHAISLFDEKYLSPVLRYKTSWVHIFPEGYVCQLRPPHQNSMRFFRWGTARLILEPTVAPIVVPIFSDGFEKVKPEEIDMKTDYLTPNNIGAKITVNIGRAIDENIIQKFRTEWNDLCLKYPNKENPNDLSEELMFGKEARELRSRVCAFLREQVAKLRLENGFPEEDPRFKEVSFWKRYTGSRGASDPDIKFIGLNWAIKEYQNHVKIYDERGNVIGERESERPEGL</sequence>
<keyword evidence="5" id="KW-0999">Mitochondrion inner membrane</keyword>
<dbReference type="PANTHER" id="PTHR12497">
    <property type="entry name" value="TAZ PROTEIN TAFAZZIN"/>
    <property type="match status" value="1"/>
</dbReference>
<evidence type="ECO:0000256" key="8">
    <source>
        <dbReference type="ARBA" id="ARBA00023136"/>
    </source>
</evidence>
<evidence type="ECO:0000256" key="12">
    <source>
        <dbReference type="RuleBase" id="RU365062"/>
    </source>
</evidence>
<keyword evidence="9" id="KW-0012">Acyltransferase</keyword>
<name>A0A4T0WY82_9ASCO</name>
<gene>
    <name evidence="14" type="ORF">CANINC_004078</name>
</gene>
<evidence type="ECO:0000256" key="5">
    <source>
        <dbReference type="ARBA" id="ARBA00022792"/>
    </source>
</evidence>
<dbReference type="EMBL" id="SELW01000638">
    <property type="protein sequence ID" value="TID17219.1"/>
    <property type="molecule type" value="Genomic_DNA"/>
</dbReference>
<dbReference type="GO" id="GO:0035965">
    <property type="term" value="P:cardiolipin acyl-chain remodeling"/>
    <property type="evidence" value="ECO:0007669"/>
    <property type="project" value="TreeGrafter"/>
</dbReference>
<accession>A0A4T0WY82</accession>
<evidence type="ECO:0000256" key="4">
    <source>
        <dbReference type="ARBA" id="ARBA00022787"/>
    </source>
</evidence>
<dbReference type="InterPro" id="IPR002123">
    <property type="entry name" value="Plipid/glycerol_acylTrfase"/>
</dbReference>
<protein>
    <recommendedName>
        <fullName evidence="12">Tafazzin family protein</fullName>
    </recommendedName>
</protein>
<comment type="subcellular location">
    <subcellularLocation>
        <location evidence="1">Mitochondrion inner membrane</location>
        <topology evidence="1">Peripheral membrane protein</topology>
        <orientation evidence="1">Intermembrane side</orientation>
    </subcellularLocation>
    <subcellularLocation>
        <location evidence="10">Mitochondrion outer membrane</location>
        <topology evidence="10">Peripheral membrane protein</topology>
        <orientation evidence="10">Intermembrane side</orientation>
    </subcellularLocation>
</comment>
<keyword evidence="15" id="KW-1185">Reference proteome</keyword>
<comment type="catalytic activity">
    <reaction evidence="11">
        <text>1'-[1,2-diacyl-sn-glycero-3-phospho],3'-[1-acyl-sn-glycero-3-phospho]-glycerol + a 1,2-diacyl-sn-glycero-3-phosphocholine = a cardiolipin + a 1-acyl-sn-glycero-3-phosphocholine</text>
        <dbReference type="Rhea" id="RHEA:33731"/>
        <dbReference type="ChEBI" id="CHEBI:57643"/>
        <dbReference type="ChEBI" id="CHEBI:58168"/>
        <dbReference type="ChEBI" id="CHEBI:62237"/>
        <dbReference type="ChEBI" id="CHEBI:64743"/>
    </reaction>
    <physiologicalReaction direction="left-to-right" evidence="11">
        <dbReference type="Rhea" id="RHEA:33732"/>
    </physiologicalReaction>
    <physiologicalReaction direction="right-to-left" evidence="11">
        <dbReference type="Rhea" id="RHEA:33733"/>
    </physiologicalReaction>
</comment>
<keyword evidence="3" id="KW-0808">Transferase</keyword>
<evidence type="ECO:0000256" key="6">
    <source>
        <dbReference type="ARBA" id="ARBA00023098"/>
    </source>
</evidence>
<feature type="domain" description="Phospholipid/glycerol acyltransferase" evidence="13">
    <location>
        <begin position="71"/>
        <end position="247"/>
    </location>
</feature>
<dbReference type="OrthoDB" id="193467at2759"/>
<evidence type="ECO:0000259" key="13">
    <source>
        <dbReference type="SMART" id="SM00563"/>
    </source>
</evidence>
<comment type="caution">
    <text evidence="14">The sequence shown here is derived from an EMBL/GenBank/DDBJ whole genome shotgun (WGS) entry which is preliminary data.</text>
</comment>
<evidence type="ECO:0000256" key="1">
    <source>
        <dbReference type="ARBA" id="ARBA00004137"/>
    </source>
</evidence>